<sequence length="215" mass="25090">MRLSIKLKDDMLTNALESIFGKEMDRLNKRLLKMVESMLPLHEKSIGPWKEINNEFISLSQNASLETENKNGYHKTLELRFVDSGCRKIRYRGNPENLLTDTVPLPYAVPYRIRYSSRVYLRLSTLLKKHPAKLRNIEEHTKKVEQLMERFKETRFELIQLMNSCKTVKQLQEAWPEGIEKGIIEIPQPQQTPNLPIAVHNLNEMVFGNDGKRGT</sequence>
<name>A0A081N7R3_9GAMM</name>
<organism evidence="2 3">
    <name type="scientific">Endozoicomonas montiporae</name>
    <dbReference type="NCBI Taxonomy" id="1027273"/>
    <lineage>
        <taxon>Bacteria</taxon>
        <taxon>Pseudomonadati</taxon>
        <taxon>Pseudomonadota</taxon>
        <taxon>Gammaproteobacteria</taxon>
        <taxon>Oceanospirillales</taxon>
        <taxon>Endozoicomonadaceae</taxon>
        <taxon>Endozoicomonas</taxon>
    </lineage>
</organism>
<dbReference type="Proteomes" id="UP000028006">
    <property type="component" value="Unassembled WGS sequence"/>
</dbReference>
<protein>
    <recommendedName>
        <fullName evidence="1">Nucleotide modification associated domain-containing protein</fullName>
    </recommendedName>
</protein>
<gene>
    <name evidence="2" type="ORF">GZ77_09000</name>
</gene>
<dbReference type="InterPro" id="IPR040835">
    <property type="entry name" value="Nmad5"/>
</dbReference>
<accession>A0A081N7R3</accession>
<evidence type="ECO:0000313" key="2">
    <source>
        <dbReference type="EMBL" id="KEQ14486.1"/>
    </source>
</evidence>
<feature type="domain" description="Nucleotide modification associated" evidence="1">
    <location>
        <begin position="1"/>
        <end position="208"/>
    </location>
</feature>
<dbReference type="RefSeq" id="WP_034874377.1">
    <property type="nucleotide sequence ID" value="NZ_JOKG01000002.1"/>
</dbReference>
<dbReference type="Pfam" id="PF18757">
    <property type="entry name" value="Nmad5"/>
    <property type="match status" value="1"/>
</dbReference>
<proteinExistence type="predicted"/>
<comment type="caution">
    <text evidence="2">The sequence shown here is derived from an EMBL/GenBank/DDBJ whole genome shotgun (WGS) entry which is preliminary data.</text>
</comment>
<evidence type="ECO:0000313" key="3">
    <source>
        <dbReference type="Proteomes" id="UP000028006"/>
    </source>
</evidence>
<keyword evidence="3" id="KW-1185">Reference proteome</keyword>
<reference evidence="2 3" key="1">
    <citation type="submission" date="2014-06" db="EMBL/GenBank/DDBJ databases">
        <title>Whole Genome Sequences of Three Symbiotic Endozoicomonas Bacteria.</title>
        <authorList>
            <person name="Neave M.J."/>
            <person name="Apprill A."/>
            <person name="Voolstra C.R."/>
        </authorList>
    </citation>
    <scope>NUCLEOTIDE SEQUENCE [LARGE SCALE GENOMIC DNA]</scope>
    <source>
        <strain evidence="2 3">LMG 24815</strain>
    </source>
</reference>
<evidence type="ECO:0000259" key="1">
    <source>
        <dbReference type="Pfam" id="PF18757"/>
    </source>
</evidence>
<dbReference type="AlphaFoldDB" id="A0A081N7R3"/>
<dbReference type="EMBL" id="JOKG01000002">
    <property type="protein sequence ID" value="KEQ14486.1"/>
    <property type="molecule type" value="Genomic_DNA"/>
</dbReference>